<dbReference type="FunFam" id="3.30.70.60:FF:000002">
    <property type="entry name" value="30S ribosomal protein S6"/>
    <property type="match status" value="1"/>
</dbReference>
<dbReference type="GO" id="GO:0003735">
    <property type="term" value="F:structural constituent of ribosome"/>
    <property type="evidence" value="ECO:0007669"/>
    <property type="project" value="InterPro"/>
</dbReference>
<dbReference type="PANTHER" id="PTHR21011">
    <property type="entry name" value="MITOCHONDRIAL 28S RIBOSOMAL PROTEIN S6"/>
    <property type="match status" value="1"/>
</dbReference>
<reference evidence="4" key="1">
    <citation type="submission" date="2016-10" db="EMBL/GenBank/DDBJ databases">
        <title>Sequence of Gallionella enrichment culture.</title>
        <authorList>
            <person name="Poehlein A."/>
            <person name="Muehling M."/>
            <person name="Daniel R."/>
        </authorList>
    </citation>
    <scope>NUCLEOTIDE SEQUENCE</scope>
</reference>
<comment type="similarity">
    <text evidence="1">Belongs to the bacterial ribosomal protein bS6 family.</text>
</comment>
<sequence length="98" mass="11094">MSLRQYEIMIILDPEVEERTVAPSLDKYLSVVKSDGGTVDKVDIWGRRRLAFDIKKKSEGIYAVVDFTAAPDTAKELDRQLGLNEVVLRTKVLRADAR</sequence>
<dbReference type="InterPro" id="IPR020814">
    <property type="entry name" value="Ribosomal_S6_plastid/chlpt"/>
</dbReference>
<evidence type="ECO:0000256" key="3">
    <source>
        <dbReference type="ARBA" id="ARBA00022884"/>
    </source>
</evidence>
<proteinExistence type="inferred from homology"/>
<organism evidence="4">
    <name type="scientific">mine drainage metagenome</name>
    <dbReference type="NCBI Taxonomy" id="410659"/>
    <lineage>
        <taxon>unclassified sequences</taxon>
        <taxon>metagenomes</taxon>
        <taxon>ecological metagenomes</taxon>
    </lineage>
</organism>
<dbReference type="GO" id="GO:0070181">
    <property type="term" value="F:small ribosomal subunit rRNA binding"/>
    <property type="evidence" value="ECO:0007669"/>
    <property type="project" value="TreeGrafter"/>
</dbReference>
<evidence type="ECO:0000256" key="2">
    <source>
        <dbReference type="ARBA" id="ARBA00022730"/>
    </source>
</evidence>
<name>A0A1J5R3B8_9ZZZZ</name>
<evidence type="ECO:0000256" key="1">
    <source>
        <dbReference type="ARBA" id="ARBA00009512"/>
    </source>
</evidence>
<dbReference type="GO" id="GO:0006412">
    <property type="term" value="P:translation"/>
    <property type="evidence" value="ECO:0007669"/>
    <property type="project" value="InterPro"/>
</dbReference>
<dbReference type="CDD" id="cd00473">
    <property type="entry name" value="bS6"/>
    <property type="match status" value="1"/>
</dbReference>
<dbReference type="InterPro" id="IPR035980">
    <property type="entry name" value="Ribosomal_bS6_sf"/>
</dbReference>
<dbReference type="AlphaFoldDB" id="A0A1J5R3B8"/>
<dbReference type="SUPFAM" id="SSF54995">
    <property type="entry name" value="Ribosomal protein S6"/>
    <property type="match status" value="1"/>
</dbReference>
<keyword evidence="4" id="KW-0687">Ribonucleoprotein</keyword>
<dbReference type="InterPro" id="IPR000529">
    <property type="entry name" value="Ribosomal_bS6"/>
</dbReference>
<evidence type="ECO:0000313" key="4">
    <source>
        <dbReference type="EMBL" id="OIQ90454.1"/>
    </source>
</evidence>
<accession>A0A1J5R3B8</accession>
<keyword evidence="4" id="KW-0689">Ribosomal protein</keyword>
<dbReference type="EMBL" id="MLJW01000291">
    <property type="protein sequence ID" value="OIQ90454.1"/>
    <property type="molecule type" value="Genomic_DNA"/>
</dbReference>
<dbReference type="InterPro" id="IPR014717">
    <property type="entry name" value="Transl_elong_EF1B/ribsomal_bS6"/>
</dbReference>
<gene>
    <name evidence="4" type="primary">rpsF_10</name>
    <name evidence="4" type="ORF">GALL_276410</name>
</gene>
<dbReference type="GO" id="GO:0005737">
    <property type="term" value="C:cytoplasm"/>
    <property type="evidence" value="ECO:0007669"/>
    <property type="project" value="UniProtKB-ARBA"/>
</dbReference>
<keyword evidence="2" id="KW-0699">rRNA-binding</keyword>
<protein>
    <submittedName>
        <fullName evidence="4">30S ribosomal protein S6</fullName>
    </submittedName>
</protein>
<comment type="caution">
    <text evidence="4">The sequence shown here is derived from an EMBL/GenBank/DDBJ whole genome shotgun (WGS) entry which is preliminary data.</text>
</comment>
<dbReference type="NCBIfam" id="TIGR00166">
    <property type="entry name" value="S6"/>
    <property type="match status" value="1"/>
</dbReference>
<dbReference type="PANTHER" id="PTHR21011:SF1">
    <property type="entry name" value="SMALL RIBOSOMAL SUBUNIT PROTEIN BS6M"/>
    <property type="match status" value="1"/>
</dbReference>
<keyword evidence="3" id="KW-0694">RNA-binding</keyword>
<dbReference type="Gene3D" id="3.30.70.60">
    <property type="match status" value="1"/>
</dbReference>
<dbReference type="Pfam" id="PF01250">
    <property type="entry name" value="Ribosomal_S6"/>
    <property type="match status" value="1"/>
</dbReference>
<dbReference type="GO" id="GO:0005840">
    <property type="term" value="C:ribosome"/>
    <property type="evidence" value="ECO:0007669"/>
    <property type="project" value="UniProtKB-KW"/>
</dbReference>
<dbReference type="HAMAP" id="MF_00360">
    <property type="entry name" value="Ribosomal_bS6"/>
    <property type="match status" value="1"/>
</dbReference>